<evidence type="ECO:0000256" key="1">
    <source>
        <dbReference type="SAM" id="MobiDB-lite"/>
    </source>
</evidence>
<feature type="domain" description="Neuraminidase-like" evidence="3">
    <location>
        <begin position="1746"/>
        <end position="1886"/>
    </location>
</feature>
<proteinExistence type="predicted"/>
<dbReference type="EMBL" id="JACHJY010000002">
    <property type="protein sequence ID" value="MBB4980620.1"/>
    <property type="molecule type" value="Genomic_DNA"/>
</dbReference>
<gene>
    <name evidence="5" type="ORF">GGE06_001528</name>
</gene>
<feature type="compositionally biased region" description="Low complexity" evidence="1">
    <location>
        <begin position="1032"/>
        <end position="1043"/>
    </location>
</feature>
<evidence type="ECO:0000313" key="5">
    <source>
        <dbReference type="EMBL" id="MBB4980620.1"/>
    </source>
</evidence>
<dbReference type="Pfam" id="PF18276">
    <property type="entry name" value="TcA_TcB_BD"/>
    <property type="match status" value="1"/>
</dbReference>
<dbReference type="InterPro" id="IPR041079">
    <property type="entry name" value="Neuraminidase-like"/>
</dbReference>
<evidence type="ECO:0000259" key="4">
    <source>
        <dbReference type="Pfam" id="PF20220"/>
    </source>
</evidence>
<dbReference type="Proteomes" id="UP000582643">
    <property type="component" value="Unassembled WGS sequence"/>
</dbReference>
<dbReference type="InterPro" id="IPR046839">
    <property type="entry name" value="ABC_toxin_N"/>
</dbReference>
<dbReference type="InterPro" id="IPR040840">
    <property type="entry name" value="TcA_TcB_BD"/>
</dbReference>
<feature type="region of interest" description="Disordered" evidence="1">
    <location>
        <begin position="1"/>
        <end position="35"/>
    </location>
</feature>
<feature type="domain" description="Tc toxin complex TcA C-terminal TcB-binding" evidence="2">
    <location>
        <begin position="2606"/>
        <end position="2890"/>
    </location>
</feature>
<protein>
    <submittedName>
        <fullName evidence="5">Uncharacterized protein</fullName>
    </submittedName>
</protein>
<accession>A0A7W7TWF9</accession>
<evidence type="ECO:0000259" key="3">
    <source>
        <dbReference type="Pfam" id="PF18413"/>
    </source>
</evidence>
<evidence type="ECO:0000313" key="6">
    <source>
        <dbReference type="Proteomes" id="UP000582643"/>
    </source>
</evidence>
<dbReference type="Pfam" id="PF18413">
    <property type="entry name" value="Neuraminidase"/>
    <property type="match status" value="1"/>
</dbReference>
<evidence type="ECO:0000259" key="2">
    <source>
        <dbReference type="Pfam" id="PF18276"/>
    </source>
</evidence>
<comment type="caution">
    <text evidence="5">The sequence shown here is derived from an EMBL/GenBank/DDBJ whole genome shotgun (WGS) entry which is preliminary data.</text>
</comment>
<keyword evidence="6" id="KW-1185">Reference proteome</keyword>
<name>A0A7W7TWF9_9ACTN</name>
<dbReference type="RefSeq" id="WP_184930334.1">
    <property type="nucleotide sequence ID" value="NZ_JACHJY010000002.1"/>
</dbReference>
<organism evidence="5 6">
    <name type="scientific">Streptomyces nymphaeiformis</name>
    <dbReference type="NCBI Taxonomy" id="2663842"/>
    <lineage>
        <taxon>Bacteria</taxon>
        <taxon>Bacillati</taxon>
        <taxon>Actinomycetota</taxon>
        <taxon>Actinomycetes</taxon>
        <taxon>Kitasatosporales</taxon>
        <taxon>Streptomycetaceae</taxon>
        <taxon>Streptomyces</taxon>
    </lineage>
</organism>
<feature type="region of interest" description="Disordered" evidence="1">
    <location>
        <begin position="981"/>
        <end position="1043"/>
    </location>
</feature>
<reference evidence="5 6" key="1">
    <citation type="submission" date="2020-08" db="EMBL/GenBank/DDBJ databases">
        <title>Genomic Encyclopedia of Type Strains, Phase III (KMG-III): the genomes of soil and plant-associated and newly described type strains.</title>
        <authorList>
            <person name="Whitman W."/>
        </authorList>
    </citation>
    <scope>NUCLEOTIDE SEQUENCE [LARGE SCALE GENOMIC DNA]</scope>
    <source>
        <strain evidence="5 6">SFB5A</strain>
    </source>
</reference>
<sequence length="3081" mass="336467">MTEATAGPPDSAPPPVRRLVTGTVTEDGRPAAAGTRVALTARRLRSTSGLGETRTGGDGRYRLEYEAPAEPAGLVVSASSPDGRSAEVSCPAPRAEETLDVALPADPRTEYARVLTALAPLLDGTDPAGLTPEEAGFLGHASGVEPDRVRLVAAAARLAAGTGQPAEPFYGLLRRGLPDDLAELALRRTSAVRDALTAAAETRLIDSADGAEELVAAVRAGQLGAEGRAGSVSSPRTTGVDSAASVDGARPSALARLFTLTIPDPEVRQRLFSAHLDHDGPEDRAHETLLTVGAPPATIERLSLALELSKVADGHPELVGALLDRFDSGELAHPRELVRLDGHWEGLVAEAGGPPHASPPAFTPEEYADELRSRAERTYPTAYVAHRLATDPAPDTAPAARFLAANPDFDLVSTPVDARSVPDEEARPELAALQRVYRVAPRFDAVRALRDEGFSSSAAIAGVARDTFAARMAEHLDEAEAHAVHARALRVHAAAVNLVADLRTAGQFEVPWLPRVEEHADLVPDWGELFGSADSCACKECRTLYSQPAYLVDLLYFLKRAPSSGTMGELGESPMADTLYARRPDLWHVKLSCDNTDLTLPYIDLVNELLENALVRDPATGDEVRQSSGDSAHLRIQPQWTNEGAYNRLANAVYPWSLPYDLWADRARSYLGLLGVRREELMATLHPADADSVEVVAEGLGITLGGLRMITGESTEPGRTLAAFYGKPSAMPPQELLNSVSTVRAMMDTAQLDYPDLESVLDTRFVDPDGTLHVVPTDPDHPCATELLRIDGLTTDTLDRLHRFERLRRVLDWPAHRLDRVIATCTPGELTATTLSCLVAVRRLSERFGLPVERLLCLYGPLDTRLYRTGDDPSLYDRLFLDDAVVAGVPGGRNPFTLNAARTEVDSPGDLHSYPLSAALLGILEITDADLAVMLSGPHAVVADTRVTLANLSALVRTVTLARAVRLPVADLLRLFELRGGSPLRPDGRPAPGAVAAGETELPAGRPVRLSPTPVDDPGRRESSAGAGGALGEPPAAADSAAPVRASLADTARFADEVEAILAGGTTVAEVDAVLTATTGPEGSTVPSDATLGSVLTGLRAALRAVSEQTAQTTDDTGSLTGRQLSLLGWEPARVEQAVATLLGTAVYAVEVPNDVGSRPYPADLPVRFEPGSDGQGLLRFTGPMTLAQRDRMYALGSGELWGIYVRKLFAGPRDFVTTRMNAYRIPLYRTPLTAMPADLVLPPELVGKVFHDPSAGTLCSLGHRSQDEIDALSAASGDEDFQRAVHLLQGVQGEPIEGENKFLDRSHADALFDEPQSPADRFRLVLSVLLPELRRRIGETTVKLQLGQATGLDAASADALLGTWLRALSVPGPLVLDFLDPAFVDSDPAVAVTRTGFPVQFTALALLHRVALVLARLRVTGEELPWVMGYATGAGWLDLATLPPARVEGASPLYRPFVRLLDLLALRQTVPGGSDTLGAVLAAGHEPGAFPYRVFDTLSARTGWDREDVEVLCTGSMLGIGLPGELGDERGLGKLRAAFSLLRRLGVSAARALAWIPSLLPMDIVQSVQMAAKARFSPEDWLTAAVPVADALRERQRAALVSYLVAYPLTTSVGFPYWKDVNGLYDHFLLDVEMGNCRLTTRMAQAINTVQLFVQRVLLGLEPRVRPGDDETWEQWEWMKRYRLWEANQKVFLYPENYFQPDLRAGASPLFTTLRNELMQKEVVGDNMEEVYRGYVDRLDSVARLQPCGIVHDLSTGVEVVHLFACTESAPRVFHHRTWTRNRTTWTPWEKIELDIDTPALVPVVWNRRLHLMWPTFVKVGDAKAITTLPDPMKADSAIEAPSPYWKIQLNWTQYANGAWQPKRITQDTITTLKWPQRFEEDEANPFQNTGPYRLYPQVDPVSGELTVWSVHNFASFVNPDPARGTVSGAFRFGRRTGAVSTVPTLFVHEDDPQHNSRGQRFIAPTDTQNINNEFVQHHPPNLPAGYRDRVHLPELTQFWGSDLVLANPQGDHLFRIQLPVSFVSPSGWFLDSGTVTDGARSYHVTADTRTTKPRFRFTAMYHPHVELFTRLLDEGGTEALFDRSVQLDPGAKWPLFDFASYQPQDSVSPERPSEAEVDFTPEGTYADYNWELFFHIPLLMAQRLSANQRFAEAQRWFHTIFDPTSRSGGEAPARYWITKPFFQQEDYQRDRIEDILKRLAEGDDGERRRVEEWLAHPFQPDVIAKFRTTAYQKAVVMRYLDNLIAWGDSLFREGTLEAVNQATQMYLLAAELLGSRPVSVPPPNEPAPLSYAELRSRGTAAPDPVTAAEHLIPAGGTEAPPTRIAPGLGLGWLTYFRIPPNDKLLGYWDTVEDRLYKIRHCQDIEGVQRAFELFGAPIDPALLVGAVASGADLASVPEDLGGPLPHYRFTTMVAKAREYTAEVKSFGALLLSALEKRDAEALARLRSSHETSLLDAVREVRLAQVTAEAHAVAGLRQAREAATKRQDYYGSRRKMNAGEKVHEALTWTGIGTQSVAAVIDMTVSVMRLLPELKLGVPTTLGATWGGTNLGEALKGLSGSLSQIAGTFHSGASLAATLAGYERRSEDWDFQKGQADSDVANFDAQIAAAVVRHENARRELASHDLQAAHTREADRFLHDKYTGQELYDWMVGQLSTSYFQAYQLAYETAKRAEQAMRYELGTDGPPLVRFGHWDTLRKGLLAGERLASDLNRLDAAYLAENAREFELSKAVSLAQLDPNALLSLKETGSCYVSLPEALFDLDTPGHYLRRIKTVSFTVPCVGGPYTSVNLTATLLRSSVRTDPRLPGNRYARQSPDGRFRDYAGPIQSVVTSSGQDDSGLFETGLRDERFLPFEGAGVIGEWRLSLPQEFRQFDYESIADVVMHLRYTARDGGSGLADRAVSELRDGLNGWLHAHGGKGLLRAYSARRELGDQWYRFVSGASPTLRFPVSKRWFPRLFADDGIELADPTVVLVLSTDLVPDGTKRYVDCYGSGTTDLRVTLTPPGGGGTPSTLSADPQLKGQPRARFTDAGGRVAEHDEDWLLTVPVQGLDPLLRKDGGLNPDAVVDVLLVWEYEVTRVA</sequence>
<dbReference type="Pfam" id="PF20220">
    <property type="entry name" value="ABC_toxin_N"/>
    <property type="match status" value="1"/>
</dbReference>
<feature type="domain" description="ABC toxin N-terminal" evidence="4">
    <location>
        <begin position="1591"/>
        <end position="1715"/>
    </location>
</feature>